<dbReference type="InterPro" id="IPR016071">
    <property type="entry name" value="Staphylococal_nuclease_OB-fold"/>
</dbReference>
<dbReference type="AlphaFoldDB" id="A0A377R093"/>
<dbReference type="PANTHER" id="PTHR12302">
    <property type="entry name" value="EBNA2 BINDING PROTEIN P100"/>
    <property type="match status" value="1"/>
</dbReference>
<feature type="signal peptide" evidence="2">
    <location>
        <begin position="1"/>
        <end position="26"/>
    </location>
</feature>
<evidence type="ECO:0000256" key="2">
    <source>
        <dbReference type="SAM" id="SignalP"/>
    </source>
</evidence>
<organism evidence="4 5">
    <name type="scientific">Kingella potus</name>
    <dbReference type="NCBI Taxonomy" id="265175"/>
    <lineage>
        <taxon>Bacteria</taxon>
        <taxon>Pseudomonadati</taxon>
        <taxon>Pseudomonadota</taxon>
        <taxon>Betaproteobacteria</taxon>
        <taxon>Neisseriales</taxon>
        <taxon>Neisseriaceae</taxon>
        <taxon>Kingella</taxon>
    </lineage>
</organism>
<feature type="chain" id="PRO_5016640495" evidence="2">
    <location>
        <begin position="27"/>
        <end position="199"/>
    </location>
</feature>
<dbReference type="InterPro" id="IPR002071">
    <property type="entry name" value="Thermonucl_AS"/>
</dbReference>
<dbReference type="PROSITE" id="PS01123">
    <property type="entry name" value="TNASE_1"/>
    <property type="match status" value="1"/>
</dbReference>
<keyword evidence="2" id="KW-0732">Signal</keyword>
<dbReference type="GO" id="GO:0003676">
    <property type="term" value="F:nucleic acid binding"/>
    <property type="evidence" value="ECO:0007669"/>
    <property type="project" value="InterPro"/>
</dbReference>
<evidence type="ECO:0000313" key="5">
    <source>
        <dbReference type="Proteomes" id="UP000254293"/>
    </source>
</evidence>
<reference evidence="4 5" key="1">
    <citation type="submission" date="2018-06" db="EMBL/GenBank/DDBJ databases">
        <authorList>
            <consortium name="Pathogen Informatics"/>
            <person name="Doyle S."/>
        </authorList>
    </citation>
    <scope>NUCLEOTIDE SEQUENCE [LARGE SCALE GENOMIC DNA]</scope>
    <source>
        <strain evidence="4 5">NCTC13336</strain>
    </source>
</reference>
<dbReference type="Proteomes" id="UP000254293">
    <property type="component" value="Unassembled WGS sequence"/>
</dbReference>
<keyword evidence="5" id="KW-1185">Reference proteome</keyword>
<dbReference type="InterPro" id="IPR035437">
    <property type="entry name" value="SNase_OB-fold_sf"/>
</dbReference>
<dbReference type="PANTHER" id="PTHR12302:SF26">
    <property type="entry name" value="BLR1266 PROTEIN"/>
    <property type="match status" value="1"/>
</dbReference>
<evidence type="ECO:0000259" key="3">
    <source>
        <dbReference type="PROSITE" id="PS50830"/>
    </source>
</evidence>
<dbReference type="OrthoDB" id="9805504at2"/>
<dbReference type="RefSeq" id="WP_115308270.1">
    <property type="nucleotide sequence ID" value="NZ_UGJJ01000001.1"/>
</dbReference>
<dbReference type="GO" id="GO:0004518">
    <property type="term" value="F:nuclease activity"/>
    <property type="evidence" value="ECO:0007669"/>
    <property type="project" value="InterPro"/>
</dbReference>
<protein>
    <submittedName>
        <fullName evidence="4">Staphylococcal nuclease homologue</fullName>
    </submittedName>
</protein>
<dbReference type="SUPFAM" id="SSF50199">
    <property type="entry name" value="Staphylococcal nuclease"/>
    <property type="match status" value="1"/>
</dbReference>
<accession>A0A377R093</accession>
<evidence type="ECO:0000313" key="4">
    <source>
        <dbReference type="EMBL" id="STR00509.1"/>
    </source>
</evidence>
<name>A0A377R093_9NEIS</name>
<dbReference type="EMBL" id="UGJJ01000001">
    <property type="protein sequence ID" value="STR00509.1"/>
    <property type="molecule type" value="Genomic_DNA"/>
</dbReference>
<evidence type="ECO:0000256" key="1">
    <source>
        <dbReference type="SAM" id="MobiDB-lite"/>
    </source>
</evidence>
<feature type="domain" description="TNase-like" evidence="3">
    <location>
        <begin position="55"/>
        <end position="183"/>
    </location>
</feature>
<dbReference type="PROSITE" id="PS50830">
    <property type="entry name" value="TNASE_3"/>
    <property type="match status" value="1"/>
</dbReference>
<dbReference type="Gene3D" id="2.40.50.90">
    <property type="match status" value="1"/>
</dbReference>
<gene>
    <name evidence="4" type="ORF">NCTC13336_00718</name>
</gene>
<proteinExistence type="predicted"/>
<dbReference type="Pfam" id="PF00565">
    <property type="entry name" value="SNase"/>
    <property type="match status" value="1"/>
</dbReference>
<feature type="region of interest" description="Disordered" evidence="1">
    <location>
        <begin position="39"/>
        <end position="58"/>
    </location>
</feature>
<dbReference type="SMART" id="SM00318">
    <property type="entry name" value="SNc"/>
    <property type="match status" value="1"/>
</dbReference>
<sequence>MFQPKILLLWLAAASGVFGLPRSADAQFLPRSVHTAAESGAARHGRTAATARNASSYEGRVTDVHDGDTVRITDTHGAKHKIRLAYIDAPETDQAYGLASRNRLSGLILGKTVQVRVTDTDQYGREVAYLRADGADVNLGQIEAGAAWHYVSIAKKQQDKTDYAAYAQAEAEARRSRAGLWQKRDAVAPWKFRWQQRRQ</sequence>